<evidence type="ECO:0000313" key="1">
    <source>
        <dbReference type="EMBL" id="CAG8517915.1"/>
    </source>
</evidence>
<dbReference type="Proteomes" id="UP000789860">
    <property type="component" value="Unassembled WGS sequence"/>
</dbReference>
<gene>
    <name evidence="1" type="ORF">SCALOS_LOCUS3946</name>
</gene>
<reference evidence="1" key="1">
    <citation type="submission" date="2021-06" db="EMBL/GenBank/DDBJ databases">
        <authorList>
            <person name="Kallberg Y."/>
            <person name="Tangrot J."/>
            <person name="Rosling A."/>
        </authorList>
    </citation>
    <scope>NUCLEOTIDE SEQUENCE</scope>
    <source>
        <strain evidence="1">AU212A</strain>
    </source>
</reference>
<dbReference type="EMBL" id="CAJVPM010004855">
    <property type="protein sequence ID" value="CAG8517915.1"/>
    <property type="molecule type" value="Genomic_DNA"/>
</dbReference>
<feature type="non-terminal residue" evidence="1">
    <location>
        <position position="504"/>
    </location>
</feature>
<proteinExistence type="predicted"/>
<keyword evidence="2" id="KW-1185">Reference proteome</keyword>
<organism evidence="1 2">
    <name type="scientific">Scutellospora calospora</name>
    <dbReference type="NCBI Taxonomy" id="85575"/>
    <lineage>
        <taxon>Eukaryota</taxon>
        <taxon>Fungi</taxon>
        <taxon>Fungi incertae sedis</taxon>
        <taxon>Mucoromycota</taxon>
        <taxon>Glomeromycotina</taxon>
        <taxon>Glomeromycetes</taxon>
        <taxon>Diversisporales</taxon>
        <taxon>Gigasporaceae</taxon>
        <taxon>Scutellospora</taxon>
    </lineage>
</organism>
<name>A0ACA9LAD3_9GLOM</name>
<evidence type="ECO:0000313" key="2">
    <source>
        <dbReference type="Proteomes" id="UP000789860"/>
    </source>
</evidence>
<comment type="caution">
    <text evidence="1">The sequence shown here is derived from an EMBL/GenBank/DDBJ whole genome shotgun (WGS) entry which is preliminary data.</text>
</comment>
<accession>A0ACA9LAD3</accession>
<sequence>MTKYRCKVCKRTFSTPNGLIQHVNAMHQGKSIIPSIQQIPQQSQHSQGPQEISIPEHDEDLWGTPIMRVSESLIFSTTYVQNLVEMEDIVVFEKENISEDLNRDQEITENTSDKESLVNFKSNDFDPEDLQGATLTIQALLQRPDINDNIVLKGILKKNDNSERVFGEPYERNWWLETEKTLPLLNYLLSIILYSDATTFDGFGKTSGHPIFLTLGNLPNWVRNSPNSKVLLGFLPNIKNTEIKTTEAFRNTQHKIYHKCLQIILHPLLEKSNTLYFGIRGQPVTFAARISFFISDMLEADEVTATYKAARCNMPCHTCMVLQNDLNQMNLELEKMLPRTPENMQQVKRKEIIPTVNKIIHRKTEGFGKILWDLNLDEIESKVTLLKKLKNLLHPKLVEGLSQIISALDTFLDTSLQDSERDFQGKEWFSNVSVTPAKDQKESADGLWYGKPYELALVHWYDILSQEPELYSCSQLYYSEEYDIISIGCIIQEVHIVPRFDKEN</sequence>
<protein>
    <submittedName>
        <fullName evidence="1">1214_t:CDS:1</fullName>
    </submittedName>
</protein>